<gene>
    <name evidence="4" type="ORF">HMPREF9460_01628</name>
</gene>
<dbReference type="InterPro" id="IPR001119">
    <property type="entry name" value="SLH_dom"/>
</dbReference>
<evidence type="ECO:0000313" key="4">
    <source>
        <dbReference type="EMBL" id="KGF55794.1"/>
    </source>
</evidence>
<evidence type="ECO:0000256" key="2">
    <source>
        <dbReference type="SAM" id="SignalP"/>
    </source>
</evidence>
<feature type="chain" id="PRO_5001926348" description="SLH domain-containing protein" evidence="2">
    <location>
        <begin position="27"/>
        <end position="676"/>
    </location>
</feature>
<dbReference type="PATRIC" id="fig|742738.3.peg.1676"/>
<dbReference type="eggNOG" id="COG5492">
    <property type="taxonomic scope" value="Bacteria"/>
</dbReference>
<reference evidence="4 5" key="1">
    <citation type="submission" date="2011-08" db="EMBL/GenBank/DDBJ databases">
        <title>The Genome Sequence of Clostridium orbiscindens 1_3_50AFAA.</title>
        <authorList>
            <consortium name="The Broad Institute Genome Sequencing Platform"/>
            <person name="Earl A."/>
            <person name="Ward D."/>
            <person name="Feldgarden M."/>
            <person name="Gevers D."/>
            <person name="Daigneault M."/>
            <person name="Strauss J."/>
            <person name="Allen-Vercoe E."/>
            <person name="Young S.K."/>
            <person name="Zeng Q."/>
            <person name="Gargeya S."/>
            <person name="Fitzgerald M."/>
            <person name="Haas B."/>
            <person name="Abouelleil A."/>
            <person name="Alvarado L."/>
            <person name="Arachchi H.M."/>
            <person name="Berlin A."/>
            <person name="Brown A."/>
            <person name="Chapman S.B."/>
            <person name="Chen Z."/>
            <person name="Dunbar C."/>
            <person name="Freedman E."/>
            <person name="Gearin G."/>
            <person name="Gellesch M."/>
            <person name="Goldberg J."/>
            <person name="Griggs A."/>
            <person name="Gujja S."/>
            <person name="Heiman D."/>
            <person name="Howarth C."/>
            <person name="Larson L."/>
            <person name="Lui A."/>
            <person name="MacDonald P.J.P."/>
            <person name="Montmayeur A."/>
            <person name="Murphy C."/>
            <person name="Neiman D."/>
            <person name="Pearson M."/>
            <person name="Priest M."/>
            <person name="Roberts A."/>
            <person name="Saif S."/>
            <person name="Shea T."/>
            <person name="Shenoy N."/>
            <person name="Sisk P."/>
            <person name="Stolte C."/>
            <person name="Sykes S."/>
            <person name="Wortman J."/>
            <person name="Nusbaum C."/>
            <person name="Birren B."/>
        </authorList>
    </citation>
    <scope>NUCLEOTIDE SEQUENCE [LARGE SCALE GENOMIC DNA]</scope>
    <source>
        <strain evidence="4 5">1_3_50AFAA</strain>
    </source>
</reference>
<comment type="caution">
    <text evidence="4">The sequence shown here is derived from an EMBL/GenBank/DDBJ whole genome shotgun (WGS) entry which is preliminary data.</text>
</comment>
<evidence type="ECO:0000313" key="5">
    <source>
        <dbReference type="Proteomes" id="UP000029585"/>
    </source>
</evidence>
<keyword evidence="2" id="KW-0732">Signal</keyword>
<feature type="domain" description="SLH" evidence="3">
    <location>
        <begin position="86"/>
        <end position="149"/>
    </location>
</feature>
<accession>A0A096DE75</accession>
<dbReference type="Proteomes" id="UP000029585">
    <property type="component" value="Unassembled WGS sequence"/>
</dbReference>
<evidence type="ECO:0000256" key="1">
    <source>
        <dbReference type="ARBA" id="ARBA00022737"/>
    </source>
</evidence>
<feature type="domain" description="SLH" evidence="3">
    <location>
        <begin position="22"/>
        <end position="85"/>
    </location>
</feature>
<name>A0A096DE75_FLAPL</name>
<feature type="signal peptide" evidence="2">
    <location>
        <begin position="1"/>
        <end position="26"/>
    </location>
</feature>
<proteinExistence type="predicted"/>
<sequence>MKQRILALLLAAGLCLGLITAAPALAFSDVSGEELSEAVEVLSGLGIVSGYSDGSYHPDDALTRAQFCKLAILTEGHGDQAQGSAYRTRFSDVPGGGWAAPYINLACEEGLVAGYGDGRFGPDDPVTVGQAVTVVLRLLGYTAEEIGPFWPEDYLNKAGALGLLDGLPADGGAGLTRGDAALLLYRVLRQTDRDGQDYIDNLCASKVTGAVLLDNNAEAADGTLGTVEVHANQTISWYEPAEAVPDRLVGRKGALLLDEAGKAVGFLPDDSSHRTLRPAEVAADGITAAGGGTYAISSGTRVLLDGAVSTYGDCWYEMEGREQVTLYYTDSGALDLVVASEAAAYEGVMLTGYYENASPNAASPASITLLGVELEVADGAAAGLSAFAVGDRITVTLNGAGEVISACAPSEKRAELYGVLQEDGVELTCGLTAAGELSVHGAGVGELVRVSSTGIGALSAYPVSGGSQYALDPSDGTLGSLPLSEDVKLYERAGSSVVAEIALEDILTDTVPASQIDFYATDENGKVCLLLLDDVTGNAFTYGLLTAGEQTGGSGSMTYTNRTVSVENSSGASQAYITGKTVRSGTMGGIAVSSEGKAVEVVSLKKADVSRADFDGEEAVVVEGLRVPVSDGVEVYNQETGRWTTLSAAKSYGAELTVYYSGALGGDAVVRVVTVG</sequence>
<dbReference type="InterPro" id="IPR051465">
    <property type="entry name" value="Cell_Envelope_Struct_Comp"/>
</dbReference>
<dbReference type="AlphaFoldDB" id="A0A096DE75"/>
<dbReference type="PROSITE" id="PS51272">
    <property type="entry name" value="SLH"/>
    <property type="match status" value="2"/>
</dbReference>
<dbReference type="EMBL" id="ADLO01000054">
    <property type="protein sequence ID" value="KGF55794.1"/>
    <property type="molecule type" value="Genomic_DNA"/>
</dbReference>
<organism evidence="4 5">
    <name type="scientific">Flavonifractor plautii 1_3_50AFAA</name>
    <dbReference type="NCBI Taxonomy" id="742738"/>
    <lineage>
        <taxon>Bacteria</taxon>
        <taxon>Bacillati</taxon>
        <taxon>Bacillota</taxon>
        <taxon>Clostridia</taxon>
        <taxon>Eubacteriales</taxon>
        <taxon>Oscillospiraceae</taxon>
        <taxon>Flavonifractor</taxon>
    </lineage>
</organism>
<dbReference type="Pfam" id="PF00395">
    <property type="entry name" value="SLH"/>
    <property type="match status" value="2"/>
</dbReference>
<dbReference type="RefSeq" id="WP_044940330.1">
    <property type="nucleotide sequence ID" value="NZ_KN174162.1"/>
</dbReference>
<evidence type="ECO:0000259" key="3">
    <source>
        <dbReference type="PROSITE" id="PS51272"/>
    </source>
</evidence>
<dbReference type="HOGENOM" id="CLU_406418_0_0_9"/>
<keyword evidence="1" id="KW-0677">Repeat</keyword>
<dbReference type="PANTHER" id="PTHR43308">
    <property type="entry name" value="OUTER MEMBRANE PROTEIN ALPHA-RELATED"/>
    <property type="match status" value="1"/>
</dbReference>
<keyword evidence="5" id="KW-1185">Reference proteome</keyword>
<protein>
    <recommendedName>
        <fullName evidence="3">SLH domain-containing protein</fullName>
    </recommendedName>
</protein>